<dbReference type="PANTHER" id="PTHR10374">
    <property type="entry name" value="LACTOYLGLUTATHIONE LYASE GLYOXALASE I"/>
    <property type="match status" value="1"/>
</dbReference>
<dbReference type="PROSITE" id="PS51819">
    <property type="entry name" value="VOC"/>
    <property type="match status" value="1"/>
</dbReference>
<organism evidence="2 3">
    <name type="scientific">Steinernema carpocapsae</name>
    <name type="common">Entomopathogenic nematode</name>
    <dbReference type="NCBI Taxonomy" id="34508"/>
    <lineage>
        <taxon>Eukaryota</taxon>
        <taxon>Metazoa</taxon>
        <taxon>Ecdysozoa</taxon>
        <taxon>Nematoda</taxon>
        <taxon>Chromadorea</taxon>
        <taxon>Rhabditida</taxon>
        <taxon>Tylenchina</taxon>
        <taxon>Panagrolaimomorpha</taxon>
        <taxon>Strongyloidoidea</taxon>
        <taxon>Steinernematidae</taxon>
        <taxon>Steinernema</taxon>
    </lineage>
</organism>
<dbReference type="SUPFAM" id="SSF54593">
    <property type="entry name" value="Glyoxalase/Bleomycin resistance protein/Dihydroxybiphenyl dioxygenase"/>
    <property type="match status" value="1"/>
</dbReference>
<dbReference type="InterPro" id="IPR004360">
    <property type="entry name" value="Glyas_Fos-R_dOase_dom"/>
</dbReference>
<keyword evidence="3" id="KW-1185">Reference proteome</keyword>
<sequence>MTRGLSDRARDCPRATFNFFASDARDSTHTRPSRVDICKKSRVLSVANSPKLSGLQCAAHSTIELTHNWGTENDMTFSYRNSNSDPRSFGHIGIAVPDIYAACERFEKLDVRSKKPDDGRMTGLGFIQDPDGLRIYEFYEFIM</sequence>
<dbReference type="Gene3D" id="3.10.180.10">
    <property type="entry name" value="2,3-Dihydroxybiphenyl 1,2-Dioxygenase, domain 1"/>
    <property type="match status" value="1"/>
</dbReference>
<dbReference type="OrthoDB" id="16820at2759"/>
<proteinExistence type="predicted"/>
<accession>A0A4U8UJV9</accession>
<reference evidence="2 3" key="2">
    <citation type="journal article" date="2019" name="G3 (Bethesda)">
        <title>Hybrid Assembly of the Genome of the Entomopathogenic Nematode Steinernema carpocapsae Identifies the X-Chromosome.</title>
        <authorList>
            <person name="Serra L."/>
            <person name="Macchietto M."/>
            <person name="Macias-Munoz A."/>
            <person name="McGill C.J."/>
            <person name="Rodriguez I.M."/>
            <person name="Rodriguez B."/>
            <person name="Murad R."/>
            <person name="Mortazavi A."/>
        </authorList>
    </citation>
    <scope>NUCLEOTIDE SEQUENCE [LARGE SCALE GENOMIC DNA]</scope>
    <source>
        <strain evidence="2 3">ALL</strain>
    </source>
</reference>
<dbReference type="Proteomes" id="UP000298663">
    <property type="component" value="Unassembled WGS sequence"/>
</dbReference>
<feature type="domain" description="VOC" evidence="1">
    <location>
        <begin position="16"/>
        <end position="140"/>
    </location>
</feature>
<dbReference type="InterPro" id="IPR037523">
    <property type="entry name" value="VOC_core"/>
</dbReference>
<dbReference type="CDD" id="cd07233">
    <property type="entry name" value="GlxI_Zn"/>
    <property type="match status" value="1"/>
</dbReference>
<comment type="caution">
    <text evidence="2">The sequence shown here is derived from an EMBL/GenBank/DDBJ whole genome shotgun (WGS) entry which is preliminary data.</text>
</comment>
<evidence type="ECO:0000259" key="1">
    <source>
        <dbReference type="PROSITE" id="PS51819"/>
    </source>
</evidence>
<name>A0A4U8UJV9_STECR</name>
<gene>
    <name evidence="2" type="ORF">L596_000943</name>
</gene>
<reference evidence="2 3" key="1">
    <citation type="journal article" date="2015" name="Genome Biol.">
        <title>Comparative genomics of Steinernema reveals deeply conserved gene regulatory networks.</title>
        <authorList>
            <person name="Dillman A.R."/>
            <person name="Macchietto M."/>
            <person name="Porter C.F."/>
            <person name="Rogers A."/>
            <person name="Williams B."/>
            <person name="Antoshechkin I."/>
            <person name="Lee M.M."/>
            <person name="Goodwin Z."/>
            <person name="Lu X."/>
            <person name="Lewis E.E."/>
            <person name="Goodrich-Blair H."/>
            <person name="Stock S.P."/>
            <person name="Adams B.J."/>
            <person name="Sternberg P.W."/>
            <person name="Mortazavi A."/>
        </authorList>
    </citation>
    <scope>NUCLEOTIDE SEQUENCE [LARGE SCALE GENOMIC DNA]</scope>
    <source>
        <strain evidence="2 3">ALL</strain>
    </source>
</reference>
<dbReference type="AlphaFoldDB" id="A0A4U8UJV9"/>
<dbReference type="InterPro" id="IPR029068">
    <property type="entry name" value="Glyas_Bleomycin-R_OHBP_Dase"/>
</dbReference>
<dbReference type="EMBL" id="AZBU02000001">
    <property type="protein sequence ID" value="TMS33174.1"/>
    <property type="molecule type" value="Genomic_DNA"/>
</dbReference>
<evidence type="ECO:0000313" key="2">
    <source>
        <dbReference type="EMBL" id="TMS33174.1"/>
    </source>
</evidence>
<dbReference type="PANTHER" id="PTHR10374:SF30">
    <property type="entry name" value="LACTOYLGLUTATHIONE LYASE"/>
    <property type="match status" value="1"/>
</dbReference>
<dbReference type="STRING" id="34508.A0A4U8UJV9"/>
<protein>
    <recommendedName>
        <fullName evidence="1">VOC domain-containing protein</fullName>
    </recommendedName>
</protein>
<evidence type="ECO:0000313" key="3">
    <source>
        <dbReference type="Proteomes" id="UP000298663"/>
    </source>
</evidence>
<dbReference type="Pfam" id="PF00903">
    <property type="entry name" value="Glyoxalase"/>
    <property type="match status" value="1"/>
</dbReference>